<accession>A0ABD3PEJ3</accession>
<dbReference type="AlphaFoldDB" id="A0ABD3PEJ3"/>
<evidence type="ECO:0000259" key="7">
    <source>
        <dbReference type="PROSITE" id="PS51533"/>
    </source>
</evidence>
<evidence type="ECO:0000256" key="4">
    <source>
        <dbReference type="ARBA" id="ARBA00022833"/>
    </source>
</evidence>
<evidence type="ECO:0000256" key="5">
    <source>
        <dbReference type="ARBA" id="ARBA00023242"/>
    </source>
</evidence>
<evidence type="ECO:0000256" key="1">
    <source>
        <dbReference type="ARBA" id="ARBA00004123"/>
    </source>
</evidence>
<dbReference type="Gene3D" id="1.10.30.10">
    <property type="entry name" value="High mobility group box domain"/>
    <property type="match status" value="1"/>
</dbReference>
<feature type="domain" description="PHD-type" evidence="7">
    <location>
        <begin position="71"/>
        <end position="258"/>
    </location>
</feature>
<keyword evidence="9" id="KW-1185">Reference proteome</keyword>
<sequence length="1098" mass="122837">MEKKKKKRRRRRSVILDGPRRKNPVRVCQLEDKGGAVVDGGGNVDVSDEVVSSPPLLRSDSGVDVVEPVGELVERMDPNSGRCWSCLVSVARMKRAGFLYSTHTHPLLDIAVCSVCEERTLAVESDVFVLEPQGGNDGDGRDDDGEDGTTTNSCSWCGLVNDELGRHDASDSIPSSDLLLCDACPRAFCVRCVILSHGGDVAAWEEVCRHTTSGSASGSDDEEWRCPHCCPTSFLEKLRDAHAHRDDSANILGRIPRDIKSRFLEGGFAKWGGYWLPILELGPFDVEAGPVRTRWFDEFRKSQENGRDMTRLIFWYGSKIEDPRPYSFVPKSKIIHYEDGKRMGYGKLPKKVQQKIDKDSKLTYTEELISRGLIEIELDMKKDKSERVAAWKFTKDMLPAPQVPKLQVPQLQVRKTAEAVCYCEENDSDPDEDGDEEDEDESDYEDDEDVSRVGDMLPVMSKFDPPPPLFLPQINDPNDDNDGDDDVGGGDDRKRLARVSVKAMSRPYKSAFIRFFESKRIETEAENPNNNFTDNLKIIQNNFSALSKEEQSVWAEKADEIKSDQSKVACIISESDGELEVEAVDKPFTFIEVVQQDDDVTDEEKNECLDFLRRNSCIVAIDSPPLSNDLAVSFYKDKPESFGYQSGFDRATMQHKVILKNINADNDDANSSDPVSKFLGGMLDSIEERLGAKVMDSFLNINHGQVEETEQVYDDDDDDDENNPNAAAKLIQSKAAGNKSWHSDKIKSKYSGRAFVHFLQHGKQGAIHLRPKNIGLEFKINISSGCVVFMSRNILGFQSGNPHFPRFEHKHFKQGASISWVLELEGIETTESDKCSAIEAAARKQDAEHLDLDGIWGGEKWEPAHFKGSSNKHANFKPRVYSIIADEKFRPLLLCNRIWKQNEGFVRDGHSLFQILGINNSLNERALKANMHTGGCVVAKLRIFPLEFCDEWGYTSGQLKALFEADIEAKDLLVDLLAEKTKQSDSQQVSVSLFDNNGNLVKGPSLYDSVRQAVRNKDKNKVTLTNKVPNIGNYAERLNVSIEMIHAGTIATEGEGLWIPKFIQRSAKPNGGVRVCFTGVIKSHSDMIREAGGGYKKG</sequence>
<feature type="compositionally biased region" description="Basic residues" evidence="6">
    <location>
        <begin position="1"/>
        <end position="13"/>
    </location>
</feature>
<organism evidence="8 9">
    <name type="scientific">Stephanodiscus triporus</name>
    <dbReference type="NCBI Taxonomy" id="2934178"/>
    <lineage>
        <taxon>Eukaryota</taxon>
        <taxon>Sar</taxon>
        <taxon>Stramenopiles</taxon>
        <taxon>Ochrophyta</taxon>
        <taxon>Bacillariophyta</taxon>
        <taxon>Coscinodiscophyceae</taxon>
        <taxon>Thalassiosirophycidae</taxon>
        <taxon>Stephanodiscales</taxon>
        <taxon>Stephanodiscaceae</taxon>
        <taxon>Stephanodiscus</taxon>
    </lineage>
</organism>
<evidence type="ECO:0000256" key="6">
    <source>
        <dbReference type="SAM" id="MobiDB-lite"/>
    </source>
</evidence>
<dbReference type="GO" id="GO:0008270">
    <property type="term" value="F:zinc ion binding"/>
    <property type="evidence" value="ECO:0007669"/>
    <property type="project" value="UniProtKB-KW"/>
</dbReference>
<feature type="compositionally biased region" description="Acidic residues" evidence="6">
    <location>
        <begin position="477"/>
        <end position="489"/>
    </location>
</feature>
<dbReference type="InterPro" id="IPR025766">
    <property type="entry name" value="ADD"/>
</dbReference>
<comment type="caution">
    <text evidence="8">The sequence shown here is derived from an EMBL/GenBank/DDBJ whole genome shotgun (WGS) entry which is preliminary data.</text>
</comment>
<proteinExistence type="predicted"/>
<protein>
    <recommendedName>
        <fullName evidence="7">PHD-type domain-containing protein</fullName>
    </recommendedName>
</protein>
<dbReference type="Proteomes" id="UP001530315">
    <property type="component" value="Unassembled WGS sequence"/>
</dbReference>
<gene>
    <name evidence="8" type="ORF">ACHAW5_001033</name>
</gene>
<dbReference type="CDD" id="cd00084">
    <property type="entry name" value="HMG-box_SF"/>
    <property type="match status" value="1"/>
</dbReference>
<keyword evidence="2" id="KW-0479">Metal-binding</keyword>
<keyword evidence="4" id="KW-0862">Zinc</keyword>
<comment type="subcellular location">
    <subcellularLocation>
        <location evidence="1">Nucleus</location>
    </subcellularLocation>
</comment>
<dbReference type="SUPFAM" id="SSF47095">
    <property type="entry name" value="HMG-box"/>
    <property type="match status" value="1"/>
</dbReference>
<dbReference type="GO" id="GO:0005634">
    <property type="term" value="C:nucleus"/>
    <property type="evidence" value="ECO:0007669"/>
    <property type="project" value="UniProtKB-SubCell"/>
</dbReference>
<dbReference type="EMBL" id="JALLAZ020000840">
    <property type="protein sequence ID" value="KAL3786252.1"/>
    <property type="molecule type" value="Genomic_DNA"/>
</dbReference>
<evidence type="ECO:0000256" key="2">
    <source>
        <dbReference type="ARBA" id="ARBA00022723"/>
    </source>
</evidence>
<reference evidence="8 9" key="1">
    <citation type="submission" date="2024-10" db="EMBL/GenBank/DDBJ databases">
        <title>Updated reference genomes for cyclostephanoid diatoms.</title>
        <authorList>
            <person name="Roberts W.R."/>
            <person name="Alverson A.J."/>
        </authorList>
    </citation>
    <scope>NUCLEOTIDE SEQUENCE [LARGE SCALE GENOMIC DNA]</scope>
    <source>
        <strain evidence="8 9">AJA276-08</strain>
    </source>
</reference>
<feature type="region of interest" description="Disordered" evidence="6">
    <location>
        <begin position="423"/>
        <end position="493"/>
    </location>
</feature>
<feature type="compositionally biased region" description="Acidic residues" evidence="6">
    <location>
        <begin position="424"/>
        <end position="449"/>
    </location>
</feature>
<dbReference type="PROSITE" id="PS51533">
    <property type="entry name" value="ADD"/>
    <property type="match status" value="1"/>
</dbReference>
<evidence type="ECO:0000256" key="3">
    <source>
        <dbReference type="ARBA" id="ARBA00022771"/>
    </source>
</evidence>
<evidence type="ECO:0000313" key="9">
    <source>
        <dbReference type="Proteomes" id="UP001530315"/>
    </source>
</evidence>
<feature type="region of interest" description="Disordered" evidence="6">
    <location>
        <begin position="1"/>
        <end position="23"/>
    </location>
</feature>
<keyword evidence="3" id="KW-0863">Zinc-finger</keyword>
<dbReference type="InterPro" id="IPR036910">
    <property type="entry name" value="HMG_box_dom_sf"/>
</dbReference>
<keyword evidence="5" id="KW-0539">Nucleus</keyword>
<evidence type="ECO:0000313" key="8">
    <source>
        <dbReference type="EMBL" id="KAL3786252.1"/>
    </source>
</evidence>
<name>A0ABD3PEJ3_9STRA</name>